<evidence type="ECO:0000256" key="5">
    <source>
        <dbReference type="ARBA" id="ARBA00023163"/>
    </source>
</evidence>
<dbReference type="InterPro" id="IPR011067">
    <property type="entry name" value="Plasmid_toxin/cell-grow_inhib"/>
</dbReference>
<evidence type="ECO:0000256" key="4">
    <source>
        <dbReference type="ARBA" id="ARBA00023015"/>
    </source>
</evidence>
<reference evidence="8 9" key="1">
    <citation type="submission" date="2020-04" db="EMBL/GenBank/DDBJ databases">
        <title>Description of novel Gluconacetobacter.</title>
        <authorList>
            <person name="Sombolestani A."/>
        </authorList>
    </citation>
    <scope>NUCLEOTIDE SEQUENCE [LARGE SCALE GENOMIC DNA]</scope>
    <source>
        <strain evidence="8 9">LMG 27724</strain>
    </source>
</reference>
<comment type="similarity">
    <text evidence="1">Belongs to the CcdB toxin family.</text>
</comment>
<dbReference type="EMBL" id="JABEQE010000014">
    <property type="protein sequence ID" value="MBB2173384.1"/>
    <property type="molecule type" value="Genomic_DNA"/>
</dbReference>
<evidence type="ECO:0000313" key="9">
    <source>
        <dbReference type="Proteomes" id="UP000577891"/>
    </source>
</evidence>
<organism evidence="8 9">
    <name type="scientific">Gluconacetobacter asukensis</name>
    <dbReference type="NCBI Taxonomy" id="1017181"/>
    <lineage>
        <taxon>Bacteria</taxon>
        <taxon>Pseudomonadati</taxon>
        <taxon>Pseudomonadota</taxon>
        <taxon>Alphaproteobacteria</taxon>
        <taxon>Acetobacterales</taxon>
        <taxon>Acetobacteraceae</taxon>
        <taxon>Gluconacetobacter</taxon>
    </lineage>
</organism>
<dbReference type="GO" id="GO:0008657">
    <property type="term" value="F:DNA topoisomerase type II (double strand cut, ATP-hydrolyzing) inhibitor activity"/>
    <property type="evidence" value="ECO:0007669"/>
    <property type="project" value="InterPro"/>
</dbReference>
<evidence type="ECO:0000256" key="7">
    <source>
        <dbReference type="ARBA" id="ARBA00033135"/>
    </source>
</evidence>
<evidence type="ECO:0000256" key="1">
    <source>
        <dbReference type="ARBA" id="ARBA00005230"/>
    </source>
</evidence>
<accession>A0A7W4P151</accession>
<dbReference type="RefSeq" id="WP_182979887.1">
    <property type="nucleotide sequence ID" value="NZ_BAABGB010000023.1"/>
</dbReference>
<sequence length="101" mass="11017">MARLDIYPMPGKQRTGYVVDVQAELLSRLATRMVIPLLPVADAPPPISELNPVIAIKDVPHVLLTQALASIPVSELRKPVASMDAHHDIITRALDTLFVGF</sequence>
<protein>
    <recommendedName>
        <fullName evidence="2">Toxin CcdB</fullName>
    </recommendedName>
    <alternativeName>
        <fullName evidence="7">Cytotoxic protein CcdB</fullName>
    </alternativeName>
    <alternativeName>
        <fullName evidence="6">Protein LetD</fullName>
    </alternativeName>
</protein>
<name>A0A7W4P151_9PROT</name>
<dbReference type="Gene3D" id="2.30.30.110">
    <property type="match status" value="1"/>
</dbReference>
<gene>
    <name evidence="8" type="ORF">HLH35_14870</name>
</gene>
<keyword evidence="5" id="KW-0804">Transcription</keyword>
<evidence type="ECO:0000256" key="2">
    <source>
        <dbReference type="ARBA" id="ARBA00015075"/>
    </source>
</evidence>
<evidence type="ECO:0000256" key="6">
    <source>
        <dbReference type="ARBA" id="ARBA00029628"/>
    </source>
</evidence>
<dbReference type="GO" id="GO:0006276">
    <property type="term" value="P:plasmid maintenance"/>
    <property type="evidence" value="ECO:0007669"/>
    <property type="project" value="InterPro"/>
</dbReference>
<dbReference type="Proteomes" id="UP000577891">
    <property type="component" value="Unassembled WGS sequence"/>
</dbReference>
<keyword evidence="3" id="KW-0678">Repressor</keyword>
<evidence type="ECO:0000313" key="8">
    <source>
        <dbReference type="EMBL" id="MBB2173384.1"/>
    </source>
</evidence>
<dbReference type="InterPro" id="IPR002712">
    <property type="entry name" value="CcdB"/>
</dbReference>
<evidence type="ECO:0000256" key="3">
    <source>
        <dbReference type="ARBA" id="ARBA00022491"/>
    </source>
</evidence>
<comment type="caution">
    <text evidence="8">The sequence shown here is derived from an EMBL/GenBank/DDBJ whole genome shotgun (WGS) entry which is preliminary data.</text>
</comment>
<keyword evidence="9" id="KW-1185">Reference proteome</keyword>
<dbReference type="SUPFAM" id="SSF50118">
    <property type="entry name" value="Cell growth inhibitor/plasmid maintenance toxic component"/>
    <property type="match status" value="1"/>
</dbReference>
<proteinExistence type="inferred from homology"/>
<dbReference type="Pfam" id="PF01845">
    <property type="entry name" value="CcdB"/>
    <property type="match status" value="1"/>
</dbReference>
<keyword evidence="4" id="KW-0805">Transcription regulation</keyword>
<dbReference type="AlphaFoldDB" id="A0A7W4P151"/>